<comment type="function">
    <text evidence="7">TFIIF is a general transcription initiation factor that binds to RNA polymerase II and helps to recruit it to the initiation complex in collaboration with TFIIB. It promotes transcription elongation.</text>
</comment>
<dbReference type="AlphaFoldDB" id="A0A016WVL1"/>
<keyword evidence="4 7" id="KW-0238">DNA-binding</keyword>
<evidence type="ECO:0000313" key="10">
    <source>
        <dbReference type="Proteomes" id="UP000024635"/>
    </source>
</evidence>
<keyword evidence="6 7" id="KW-0539">Nucleus</keyword>
<dbReference type="GO" id="GO:0001096">
    <property type="term" value="F:TFIIF-class transcription factor complex binding"/>
    <property type="evidence" value="ECO:0007669"/>
    <property type="project" value="TreeGrafter"/>
</dbReference>
<evidence type="ECO:0000256" key="1">
    <source>
        <dbReference type="ARBA" id="ARBA00004123"/>
    </source>
</evidence>
<dbReference type="InterPro" id="IPR008851">
    <property type="entry name" value="TFIIF-alpha"/>
</dbReference>
<proteinExistence type="inferred from homology"/>
<dbReference type="Proteomes" id="UP000024635">
    <property type="component" value="Unassembled WGS sequence"/>
</dbReference>
<evidence type="ECO:0000256" key="2">
    <source>
        <dbReference type="ARBA" id="ARBA00005249"/>
    </source>
</evidence>
<feature type="region of interest" description="Disordered" evidence="8">
    <location>
        <begin position="232"/>
        <end position="329"/>
    </location>
</feature>
<evidence type="ECO:0000313" key="9">
    <source>
        <dbReference type="EMBL" id="EYC43715.1"/>
    </source>
</evidence>
<dbReference type="GO" id="GO:0032968">
    <property type="term" value="P:positive regulation of transcription elongation by RNA polymerase II"/>
    <property type="evidence" value="ECO:0007669"/>
    <property type="project" value="InterPro"/>
</dbReference>
<sequence>MTAQQPPKCEFVVRVPRKSEHKRFSVLKFNGMDRVDTSRWSVDSMVQMEREDNKSVTLSTQAVQISLSQKPGFYGFIPMSLDKYKLVKIIIVQVLSICQILEADCHEEYGEGSEYGKAAREEARRKKYGRQAKSYKLDNQPWHLSFIEQDGRTRKMKSIREGGAGEHADYWVFLKSGEEFLAYKVDDWHKFLPAITHKTLDIDQAEEKFLERNKVMNQFALKAQIMSQLKAGEEDGEQLEKPTRSLKIKDGYSSSDSDGEDDDRNDEDGAPKKKDGVQKKKKAHEKPKKDKRQRVENGDEVARYESSDGEDEGREYDYMSDSGSDSEWV</sequence>
<feature type="compositionally biased region" description="Basic and acidic residues" evidence="8">
    <location>
        <begin position="267"/>
        <end position="278"/>
    </location>
</feature>
<name>A0A016WVL1_9BILA</name>
<feature type="compositionally biased region" description="Basic and acidic residues" evidence="8">
    <location>
        <begin position="293"/>
        <end position="306"/>
    </location>
</feature>
<evidence type="ECO:0000256" key="6">
    <source>
        <dbReference type="ARBA" id="ARBA00023242"/>
    </source>
</evidence>
<dbReference type="GO" id="GO:0016251">
    <property type="term" value="F:RNA polymerase II general transcription initiation factor activity"/>
    <property type="evidence" value="ECO:0007669"/>
    <property type="project" value="TreeGrafter"/>
</dbReference>
<feature type="compositionally biased region" description="Acidic residues" evidence="8">
    <location>
        <begin position="257"/>
        <end position="266"/>
    </location>
</feature>
<dbReference type="Pfam" id="PF05793">
    <property type="entry name" value="TFIIF_alpha"/>
    <property type="match status" value="2"/>
</dbReference>
<comment type="subcellular location">
    <subcellularLocation>
        <location evidence="1 7">Nucleus</location>
    </subcellularLocation>
</comment>
<keyword evidence="3 7" id="KW-0805">Transcription regulation</keyword>
<dbReference type="STRING" id="53326.A0A016WVL1"/>
<reference evidence="10" key="1">
    <citation type="journal article" date="2015" name="Nat. Genet.">
        <title>The genome and transcriptome of the zoonotic hookworm Ancylostoma ceylanicum identify infection-specific gene families.</title>
        <authorList>
            <person name="Schwarz E.M."/>
            <person name="Hu Y."/>
            <person name="Antoshechkin I."/>
            <person name="Miller M.M."/>
            <person name="Sternberg P.W."/>
            <person name="Aroian R.V."/>
        </authorList>
    </citation>
    <scope>NUCLEOTIDE SEQUENCE</scope>
    <source>
        <strain evidence="10">HY135</strain>
    </source>
</reference>
<feature type="compositionally biased region" description="Basic and acidic residues" evidence="8">
    <location>
        <begin position="238"/>
        <end position="250"/>
    </location>
</feature>
<dbReference type="SUPFAM" id="SSF50916">
    <property type="entry name" value="Rap30/74 interaction domains"/>
    <property type="match status" value="1"/>
</dbReference>
<evidence type="ECO:0000256" key="8">
    <source>
        <dbReference type="SAM" id="MobiDB-lite"/>
    </source>
</evidence>
<accession>A0A016WVL1</accession>
<gene>
    <name evidence="9" type="primary">Acey_s0483.g2298</name>
    <name evidence="9" type="synonym">Acey-C01F1.1</name>
    <name evidence="9" type="ORF">Y032_0483g2298</name>
</gene>
<evidence type="ECO:0000256" key="5">
    <source>
        <dbReference type="ARBA" id="ARBA00023163"/>
    </source>
</evidence>
<dbReference type="PANTHER" id="PTHR13011">
    <property type="entry name" value="TFIIF-ALPHA"/>
    <property type="match status" value="1"/>
</dbReference>
<dbReference type="GO" id="GO:0005674">
    <property type="term" value="C:transcription factor TFIIF complex"/>
    <property type="evidence" value="ECO:0007669"/>
    <property type="project" value="TreeGrafter"/>
</dbReference>
<evidence type="ECO:0000256" key="3">
    <source>
        <dbReference type="ARBA" id="ARBA00023015"/>
    </source>
</evidence>
<keyword evidence="5 7" id="KW-0804">Transcription</keyword>
<dbReference type="EMBL" id="JARK01000083">
    <property type="protein sequence ID" value="EYC43715.1"/>
    <property type="molecule type" value="Genomic_DNA"/>
</dbReference>
<evidence type="ECO:0000256" key="4">
    <source>
        <dbReference type="ARBA" id="ARBA00023125"/>
    </source>
</evidence>
<comment type="similarity">
    <text evidence="2 7">Belongs to the TFIIF alpha subunit family.</text>
</comment>
<evidence type="ECO:0000256" key="7">
    <source>
        <dbReference type="RuleBase" id="RU366044"/>
    </source>
</evidence>
<feature type="compositionally biased region" description="Basic residues" evidence="8">
    <location>
        <begin position="279"/>
        <end position="292"/>
    </location>
</feature>
<dbReference type="InterPro" id="IPR011039">
    <property type="entry name" value="TFIIF_interaction"/>
</dbReference>
<comment type="caution">
    <text evidence="9">The sequence shown here is derived from an EMBL/GenBank/DDBJ whole genome shotgun (WGS) entry which is preliminary data.</text>
</comment>
<dbReference type="PANTHER" id="PTHR13011:SF0">
    <property type="entry name" value="GENERAL TRANSCRIPTION FACTOR IIF SUBUNIT 1"/>
    <property type="match status" value="1"/>
</dbReference>
<keyword evidence="10" id="KW-1185">Reference proteome</keyword>
<dbReference type="GO" id="GO:0003677">
    <property type="term" value="F:DNA binding"/>
    <property type="evidence" value="ECO:0007669"/>
    <property type="project" value="UniProtKB-KW"/>
</dbReference>
<organism evidence="9 10">
    <name type="scientific">Ancylostoma ceylanicum</name>
    <dbReference type="NCBI Taxonomy" id="53326"/>
    <lineage>
        <taxon>Eukaryota</taxon>
        <taxon>Metazoa</taxon>
        <taxon>Ecdysozoa</taxon>
        <taxon>Nematoda</taxon>
        <taxon>Chromadorea</taxon>
        <taxon>Rhabditida</taxon>
        <taxon>Rhabditina</taxon>
        <taxon>Rhabditomorpha</taxon>
        <taxon>Strongyloidea</taxon>
        <taxon>Ancylostomatidae</taxon>
        <taxon>Ancylostomatinae</taxon>
        <taxon>Ancylostoma</taxon>
    </lineage>
</organism>
<protein>
    <recommendedName>
        <fullName evidence="7">Transcription initiation factor IIF subunit alpha</fullName>
    </recommendedName>
</protein>
<dbReference type="OrthoDB" id="76676at2759"/>
<dbReference type="GO" id="GO:0006367">
    <property type="term" value="P:transcription initiation at RNA polymerase II promoter"/>
    <property type="evidence" value="ECO:0007669"/>
    <property type="project" value="InterPro"/>
</dbReference>